<organism evidence="11 12">
    <name type="scientific">Oldenlandia corymbosa var. corymbosa</name>
    <dbReference type="NCBI Taxonomy" id="529605"/>
    <lineage>
        <taxon>Eukaryota</taxon>
        <taxon>Viridiplantae</taxon>
        <taxon>Streptophyta</taxon>
        <taxon>Embryophyta</taxon>
        <taxon>Tracheophyta</taxon>
        <taxon>Spermatophyta</taxon>
        <taxon>Magnoliopsida</taxon>
        <taxon>eudicotyledons</taxon>
        <taxon>Gunneridae</taxon>
        <taxon>Pentapetalae</taxon>
        <taxon>asterids</taxon>
        <taxon>lamiids</taxon>
        <taxon>Gentianales</taxon>
        <taxon>Rubiaceae</taxon>
        <taxon>Rubioideae</taxon>
        <taxon>Spermacoceae</taxon>
        <taxon>Hedyotis-Oldenlandia complex</taxon>
        <taxon>Oldenlandia</taxon>
    </lineage>
</organism>
<dbReference type="SUPFAM" id="SSF51306">
    <property type="entry name" value="LexA/Signal peptidase"/>
    <property type="match status" value="1"/>
</dbReference>
<dbReference type="CDD" id="cd06530">
    <property type="entry name" value="S26_SPase_I"/>
    <property type="match status" value="1"/>
</dbReference>
<gene>
    <name evidence="11" type="ORF">OLC1_LOCUS636</name>
</gene>
<feature type="domain" description="Peptidase S26" evidence="10">
    <location>
        <begin position="34"/>
        <end position="106"/>
    </location>
</feature>
<evidence type="ECO:0000256" key="9">
    <source>
        <dbReference type="PIRSR" id="PIRSR600223-1"/>
    </source>
</evidence>
<dbReference type="Gene3D" id="2.10.109.10">
    <property type="entry name" value="Umud Fragment, subunit A"/>
    <property type="match status" value="1"/>
</dbReference>
<keyword evidence="12" id="KW-1185">Reference proteome</keyword>
<dbReference type="FunFam" id="2.10.109.10:FF:000014">
    <property type="entry name" value="Inner membrane protease subunit 1"/>
    <property type="match status" value="1"/>
</dbReference>
<dbReference type="GO" id="GO:0006627">
    <property type="term" value="P:protein processing involved in protein targeting to mitochondrion"/>
    <property type="evidence" value="ECO:0007669"/>
    <property type="project" value="TreeGrafter"/>
</dbReference>
<dbReference type="Proteomes" id="UP001161247">
    <property type="component" value="Chromosome 1"/>
</dbReference>
<comment type="subcellular location">
    <subcellularLocation>
        <location evidence="1">Mitochondrion inner membrane</location>
    </subcellularLocation>
</comment>
<evidence type="ECO:0000256" key="7">
    <source>
        <dbReference type="ARBA" id="ARBA00054895"/>
    </source>
</evidence>
<evidence type="ECO:0000256" key="6">
    <source>
        <dbReference type="ARBA" id="ARBA00038445"/>
    </source>
</evidence>
<dbReference type="PROSITE" id="PS00761">
    <property type="entry name" value="SPASE_I_3"/>
    <property type="match status" value="1"/>
</dbReference>
<accession>A0AAV1C0X7</accession>
<feature type="active site" evidence="9">
    <location>
        <position position="49"/>
    </location>
</feature>
<evidence type="ECO:0000313" key="12">
    <source>
        <dbReference type="Proteomes" id="UP001161247"/>
    </source>
</evidence>
<dbReference type="GO" id="GO:0006465">
    <property type="term" value="P:signal peptide processing"/>
    <property type="evidence" value="ECO:0007669"/>
    <property type="project" value="InterPro"/>
</dbReference>
<dbReference type="GO" id="GO:0042720">
    <property type="term" value="C:mitochondrial inner membrane peptidase complex"/>
    <property type="evidence" value="ECO:0007669"/>
    <property type="project" value="TreeGrafter"/>
</dbReference>
<keyword evidence="2" id="KW-0999">Mitochondrion inner membrane</keyword>
<dbReference type="PRINTS" id="PR00727">
    <property type="entry name" value="LEADERPTASE"/>
</dbReference>
<reference evidence="11" key="1">
    <citation type="submission" date="2023-03" db="EMBL/GenBank/DDBJ databases">
        <authorList>
            <person name="Julca I."/>
        </authorList>
    </citation>
    <scope>NUCLEOTIDE SEQUENCE</scope>
</reference>
<sequence length="171" mass="19207">MGLTNLRFLPPLPILKEAFSGTLLLTKFFCCLHVTNQHLCTFALAQGPSMLPTLNLTGSLVLAERLSTRFEKVGKDDVVMIRSPEDPRKVVVKRIVGVEGDAVRHRVSRTSDNEEATVIVPKGHIWVEGDNKHNSRDSRHFGAVPYGLLEGRVFWVVWPREDFGLIGKRVH</sequence>
<evidence type="ECO:0000256" key="8">
    <source>
        <dbReference type="ARBA" id="ARBA00064368"/>
    </source>
</evidence>
<comment type="similarity">
    <text evidence="6">Belongs to the peptidase S26 family. IMP1 subfamily.</text>
</comment>
<keyword evidence="3" id="KW-0378">Hydrolase</keyword>
<dbReference type="InterPro" id="IPR000223">
    <property type="entry name" value="Pept_S26A_signal_pept_1"/>
</dbReference>
<evidence type="ECO:0000259" key="10">
    <source>
        <dbReference type="Pfam" id="PF10502"/>
    </source>
</evidence>
<keyword evidence="5" id="KW-0472">Membrane</keyword>
<evidence type="ECO:0000256" key="2">
    <source>
        <dbReference type="ARBA" id="ARBA00022792"/>
    </source>
</evidence>
<dbReference type="Pfam" id="PF10502">
    <property type="entry name" value="Peptidase_S26"/>
    <property type="match status" value="2"/>
</dbReference>
<keyword evidence="4" id="KW-0496">Mitochondrion</keyword>
<name>A0AAV1C0X7_OLDCO</name>
<comment type="subunit">
    <text evidence="8">Heterodimer of 2 subunits, IMP1A/B and IMP12.</text>
</comment>
<dbReference type="InterPro" id="IPR019758">
    <property type="entry name" value="Pept_S26A_signal_pept_1_CS"/>
</dbReference>
<protein>
    <submittedName>
        <fullName evidence="11">OLC1v1022140C3</fullName>
    </submittedName>
</protein>
<evidence type="ECO:0000313" key="11">
    <source>
        <dbReference type="EMBL" id="CAI9087932.1"/>
    </source>
</evidence>
<dbReference type="AlphaFoldDB" id="A0AAV1C0X7"/>
<comment type="function">
    <text evidence="7">Catalyzes the removal of transit peptides required for the targeting of proteins from the mitochondrial matrix, across the inner membrane, into the inter-membrane space.</text>
</comment>
<evidence type="ECO:0000256" key="1">
    <source>
        <dbReference type="ARBA" id="ARBA00004273"/>
    </source>
</evidence>
<evidence type="ECO:0000256" key="3">
    <source>
        <dbReference type="ARBA" id="ARBA00022801"/>
    </source>
</evidence>
<dbReference type="InterPro" id="IPR052064">
    <property type="entry name" value="Mito_IMP1_subunit"/>
</dbReference>
<feature type="domain" description="Peptidase S26" evidence="10">
    <location>
        <begin position="115"/>
        <end position="158"/>
    </location>
</feature>
<dbReference type="EMBL" id="OX459118">
    <property type="protein sequence ID" value="CAI9087932.1"/>
    <property type="molecule type" value="Genomic_DNA"/>
</dbReference>
<dbReference type="PANTHER" id="PTHR12383">
    <property type="entry name" value="PROTEASE FAMILY S26 MITOCHONDRIAL INNER MEMBRANE PROTEASE-RELATED"/>
    <property type="match status" value="1"/>
</dbReference>
<dbReference type="PANTHER" id="PTHR12383:SF30">
    <property type="entry name" value="MITOCHONDRIAL INNER MEMBRANE PROTEASE SUBUNIT 1-LIKE"/>
    <property type="match status" value="1"/>
</dbReference>
<feature type="active site" evidence="9">
    <location>
        <position position="93"/>
    </location>
</feature>
<dbReference type="InterPro" id="IPR036286">
    <property type="entry name" value="LexA/Signal_pep-like_sf"/>
</dbReference>
<dbReference type="GO" id="GO:0004252">
    <property type="term" value="F:serine-type endopeptidase activity"/>
    <property type="evidence" value="ECO:0007669"/>
    <property type="project" value="InterPro"/>
</dbReference>
<dbReference type="NCBIfam" id="TIGR02227">
    <property type="entry name" value="sigpep_I_bact"/>
    <property type="match status" value="1"/>
</dbReference>
<evidence type="ECO:0000256" key="4">
    <source>
        <dbReference type="ARBA" id="ARBA00023128"/>
    </source>
</evidence>
<dbReference type="InterPro" id="IPR019533">
    <property type="entry name" value="Peptidase_S26"/>
</dbReference>
<proteinExistence type="inferred from homology"/>
<evidence type="ECO:0000256" key="5">
    <source>
        <dbReference type="ARBA" id="ARBA00023136"/>
    </source>
</evidence>